<comment type="caution">
    <text evidence="1">The sequence shown here is derived from an EMBL/GenBank/DDBJ whole genome shotgun (WGS) entry which is preliminary data.</text>
</comment>
<evidence type="ECO:0000313" key="1">
    <source>
        <dbReference type="EMBL" id="KAJ5090669.1"/>
    </source>
</evidence>
<dbReference type="Proteomes" id="UP001149074">
    <property type="component" value="Unassembled WGS sequence"/>
</dbReference>
<keyword evidence="2" id="KW-1185">Reference proteome</keyword>
<protein>
    <submittedName>
        <fullName evidence="1">Uncharacterized protein</fullName>
    </submittedName>
</protein>
<gene>
    <name evidence="1" type="ORF">N7532_009353</name>
</gene>
<name>A0A9W9EZC7_9EURO</name>
<accession>A0A9W9EZC7</accession>
<proteinExistence type="predicted"/>
<evidence type="ECO:0000313" key="2">
    <source>
        <dbReference type="Proteomes" id="UP001149074"/>
    </source>
</evidence>
<dbReference type="RefSeq" id="XP_056472650.1">
    <property type="nucleotide sequence ID" value="XM_056621844.1"/>
</dbReference>
<organism evidence="1 2">
    <name type="scientific">Penicillium argentinense</name>
    <dbReference type="NCBI Taxonomy" id="1131581"/>
    <lineage>
        <taxon>Eukaryota</taxon>
        <taxon>Fungi</taxon>
        <taxon>Dikarya</taxon>
        <taxon>Ascomycota</taxon>
        <taxon>Pezizomycotina</taxon>
        <taxon>Eurotiomycetes</taxon>
        <taxon>Eurotiomycetidae</taxon>
        <taxon>Eurotiales</taxon>
        <taxon>Aspergillaceae</taxon>
        <taxon>Penicillium</taxon>
    </lineage>
</organism>
<reference evidence="1" key="1">
    <citation type="submission" date="2022-11" db="EMBL/GenBank/DDBJ databases">
        <authorList>
            <person name="Petersen C."/>
        </authorList>
    </citation>
    <scope>NUCLEOTIDE SEQUENCE</scope>
    <source>
        <strain evidence="1">IBT 30761</strain>
    </source>
</reference>
<dbReference type="GeneID" id="81360823"/>
<sequence length="167" mass="19428">MMVWQILDMDSLAQLPQAMIPDLDITRLDLTTVDYMRKTSPVMREQVYMDKANCFGNKLDRGIQDLCEIVLELGIVADAFNRLNTFLTADMLEVLTPMQAARIRHLMGVMKFERLIDLSQQLDKRKQNALQELVLVRDHYVGLCNTLYEEDDVCIGDFRSRWSYDCL</sequence>
<dbReference type="AlphaFoldDB" id="A0A9W9EZC7"/>
<reference evidence="1" key="2">
    <citation type="journal article" date="2023" name="IMA Fungus">
        <title>Comparative genomic study of the Penicillium genus elucidates a diverse pangenome and 15 lateral gene transfer events.</title>
        <authorList>
            <person name="Petersen C."/>
            <person name="Sorensen T."/>
            <person name="Nielsen M.R."/>
            <person name="Sondergaard T.E."/>
            <person name="Sorensen J.L."/>
            <person name="Fitzpatrick D.A."/>
            <person name="Frisvad J.C."/>
            <person name="Nielsen K.L."/>
        </authorList>
    </citation>
    <scope>NUCLEOTIDE SEQUENCE</scope>
    <source>
        <strain evidence="1">IBT 30761</strain>
    </source>
</reference>
<dbReference type="EMBL" id="JAPQKI010000009">
    <property type="protein sequence ID" value="KAJ5090669.1"/>
    <property type="molecule type" value="Genomic_DNA"/>
</dbReference>